<dbReference type="AlphaFoldDB" id="A0A5N5IXH9"/>
<dbReference type="PANTHER" id="PTHR42852:SF13">
    <property type="entry name" value="PROTEIN DIPZ"/>
    <property type="match status" value="1"/>
</dbReference>
<keyword evidence="3" id="KW-1185">Reference proteome</keyword>
<evidence type="ECO:0000313" key="3">
    <source>
        <dbReference type="Proteomes" id="UP000319204"/>
    </source>
</evidence>
<dbReference type="EMBL" id="VNIK02000001">
    <property type="protein sequence ID" value="KAB5491873.1"/>
    <property type="molecule type" value="Genomic_DNA"/>
</dbReference>
<dbReference type="RefSeq" id="WP_151889019.1">
    <property type="nucleotide sequence ID" value="NZ_VNIK02000001.1"/>
</dbReference>
<feature type="domain" description="Thioredoxin" evidence="1">
    <location>
        <begin position="241"/>
        <end position="399"/>
    </location>
</feature>
<dbReference type="GO" id="GO:0016491">
    <property type="term" value="F:oxidoreductase activity"/>
    <property type="evidence" value="ECO:0007669"/>
    <property type="project" value="InterPro"/>
</dbReference>
<comment type="caution">
    <text evidence="2">The sequence shown here is derived from an EMBL/GenBank/DDBJ whole genome shotgun (WGS) entry which is preliminary data.</text>
</comment>
<dbReference type="OrthoDB" id="616241at2"/>
<dbReference type="InterPro" id="IPR013740">
    <property type="entry name" value="Redoxin"/>
</dbReference>
<proteinExistence type="predicted"/>
<accession>A0A5N5IXH9</accession>
<name>A0A5N5IXH9_9FLAO</name>
<dbReference type="InterPro" id="IPR050553">
    <property type="entry name" value="Thioredoxin_ResA/DsbE_sf"/>
</dbReference>
<dbReference type="Gene3D" id="3.40.30.10">
    <property type="entry name" value="Glutaredoxin"/>
    <property type="match status" value="1"/>
</dbReference>
<dbReference type="Proteomes" id="UP000319204">
    <property type="component" value="Unassembled WGS sequence"/>
</dbReference>
<reference evidence="2" key="1">
    <citation type="submission" date="2019-10" db="EMBL/GenBank/DDBJ databases">
        <title>Muricauda hadale sp. nov., a piezophilic bacterium isolated from hadopelagic water of the Mariana Trench.</title>
        <authorList>
            <person name="Wei Y."/>
        </authorList>
    </citation>
    <scope>NUCLEOTIDE SEQUENCE [LARGE SCALE GENOMIC DNA]</scope>
    <source>
        <strain evidence="2">MT-229</strain>
    </source>
</reference>
<dbReference type="PROSITE" id="PS51257">
    <property type="entry name" value="PROKAR_LIPOPROTEIN"/>
    <property type="match status" value="1"/>
</dbReference>
<organism evidence="2 3">
    <name type="scientific">Flagellimonas hadalis</name>
    <dbReference type="NCBI Taxonomy" id="2597517"/>
    <lineage>
        <taxon>Bacteria</taxon>
        <taxon>Pseudomonadati</taxon>
        <taxon>Bacteroidota</taxon>
        <taxon>Flavobacteriia</taxon>
        <taxon>Flavobacteriales</taxon>
        <taxon>Flavobacteriaceae</taxon>
        <taxon>Flagellimonas</taxon>
    </lineage>
</organism>
<evidence type="ECO:0000259" key="1">
    <source>
        <dbReference type="PROSITE" id="PS51352"/>
    </source>
</evidence>
<dbReference type="SUPFAM" id="SSF52833">
    <property type="entry name" value="Thioredoxin-like"/>
    <property type="match status" value="1"/>
</dbReference>
<evidence type="ECO:0000313" key="2">
    <source>
        <dbReference type="EMBL" id="KAB5491873.1"/>
    </source>
</evidence>
<dbReference type="InterPro" id="IPR036249">
    <property type="entry name" value="Thioredoxin-like_sf"/>
</dbReference>
<gene>
    <name evidence="2" type="ORF">FOT42_002665</name>
</gene>
<dbReference type="Pfam" id="PF08534">
    <property type="entry name" value="Redoxin"/>
    <property type="match status" value="1"/>
</dbReference>
<dbReference type="PROSITE" id="PS51352">
    <property type="entry name" value="THIOREDOXIN_2"/>
    <property type="match status" value="1"/>
</dbReference>
<dbReference type="CDD" id="cd02966">
    <property type="entry name" value="TlpA_like_family"/>
    <property type="match status" value="1"/>
</dbReference>
<dbReference type="PANTHER" id="PTHR42852">
    <property type="entry name" value="THIOL:DISULFIDE INTERCHANGE PROTEIN DSBE"/>
    <property type="match status" value="1"/>
</dbReference>
<sequence>MKRIWLSMMVLALILGSCKKEEKKELALGDWLAKIEVSESQKLPFNFTMGKGTDGYIMKIHNAEEEIVVDEIELDGDSIRIQMPIFEGYFTGTFSEKEMEGKFIEESKEREVFFTAVHGQKERFEVKENAKVNISGIWETYFDVNTPNEYPAKGIFMQNGNKVKGTFRTKTGDYRYLDGVVTGDSLKISAFDGSHVYLFMAQVSDSTLDGKFYSGNHAVQEFMAARNEGFELPEADSLTFLRKGYDKFDFSFPNSEGKMVSLKDPRFKDKVVLVQIMGSWCPNCLDETRFYVEFLKNNPDLNIELVALAFEYAKTEEKAFEAIGRLQERAEVPYPILLAQYGTSNKQKANEKLPMLNHILSYPTTIYIDKKGEVSKIHTGFNGPATGEKYEQFKEQFAETIRELANE</sequence>
<protein>
    <submittedName>
        <fullName evidence="2">TlpA family protein disulfide reductase</fullName>
    </submittedName>
</protein>
<dbReference type="InterPro" id="IPR013766">
    <property type="entry name" value="Thioredoxin_domain"/>
</dbReference>